<feature type="region of interest" description="Disordered" evidence="1">
    <location>
        <begin position="1"/>
        <end position="209"/>
    </location>
</feature>
<feature type="compositionally biased region" description="Polar residues" evidence="1">
    <location>
        <begin position="44"/>
        <end position="58"/>
    </location>
</feature>
<comment type="caution">
    <text evidence="2">The sequence shown here is derived from an EMBL/GenBank/DDBJ whole genome shotgun (WGS) entry which is preliminary data.</text>
</comment>
<feature type="compositionally biased region" description="Polar residues" evidence="1">
    <location>
        <begin position="1"/>
        <end position="10"/>
    </location>
</feature>
<dbReference type="PANTHER" id="PTHR33130">
    <property type="entry name" value="PUTATIVE (DUF1639)-RELATED"/>
    <property type="match status" value="1"/>
</dbReference>
<gene>
    <name evidence="2" type="ORF">QJS04_geneDACA022776</name>
</gene>
<evidence type="ECO:0000313" key="2">
    <source>
        <dbReference type="EMBL" id="KAK1269469.1"/>
    </source>
</evidence>
<evidence type="ECO:0000256" key="1">
    <source>
        <dbReference type="SAM" id="MobiDB-lite"/>
    </source>
</evidence>
<feature type="compositionally biased region" description="Basic and acidic residues" evidence="1">
    <location>
        <begin position="104"/>
        <end position="116"/>
    </location>
</feature>
<dbReference type="AlphaFoldDB" id="A0AAV9AZH7"/>
<dbReference type="PANTHER" id="PTHR33130:SF33">
    <property type="entry name" value="PUTATIVE (DUF1639)-RELATED"/>
    <property type="match status" value="1"/>
</dbReference>
<evidence type="ECO:0000313" key="3">
    <source>
        <dbReference type="Proteomes" id="UP001179952"/>
    </source>
</evidence>
<sequence length="335" mass="36505">MTNGRKSNSRTFKDDDPDSARIPSYGASGGGNIESKPLRIRSAWTAQSPNPDTTSSSVVLLPPQPERDHRSPSKNPNNENGAPTTIGGGDVLLQWGHKKRSRGARVENRTAADEASARQAARIHRRSAAAASSGLSEKSAAAVSMPPPPCSAATTSYSRGENLRPSVPRWAPSPPMGRTMEDRTSRGGAARSTADNKRSSPPSPPEKAAAIAGEKMVNGSTAAHPDLSRPSDREAIGAPVSTEKLNMELFEWPRIYISLSRKEKEDDFFVMKGTKLPQRPKKRAKNIDKALQYCFPGMWLSELTRGRYEVREKKCVKKQKRRGLKGLESMDSDSD</sequence>
<dbReference type="EMBL" id="JAUJYN010000006">
    <property type="protein sequence ID" value="KAK1269469.1"/>
    <property type="molecule type" value="Genomic_DNA"/>
</dbReference>
<feature type="compositionally biased region" description="Polar residues" evidence="1">
    <location>
        <begin position="73"/>
        <end position="83"/>
    </location>
</feature>
<reference evidence="2" key="1">
    <citation type="journal article" date="2023" name="Nat. Commun.">
        <title>Diploid and tetraploid genomes of Acorus and the evolution of monocots.</title>
        <authorList>
            <person name="Ma L."/>
            <person name="Liu K.W."/>
            <person name="Li Z."/>
            <person name="Hsiao Y.Y."/>
            <person name="Qi Y."/>
            <person name="Fu T."/>
            <person name="Tang G.D."/>
            <person name="Zhang D."/>
            <person name="Sun W.H."/>
            <person name="Liu D.K."/>
            <person name="Li Y."/>
            <person name="Chen G.Z."/>
            <person name="Liu X.D."/>
            <person name="Liao X.Y."/>
            <person name="Jiang Y.T."/>
            <person name="Yu X."/>
            <person name="Hao Y."/>
            <person name="Huang J."/>
            <person name="Zhao X.W."/>
            <person name="Ke S."/>
            <person name="Chen Y.Y."/>
            <person name="Wu W.L."/>
            <person name="Hsu J.L."/>
            <person name="Lin Y.F."/>
            <person name="Huang M.D."/>
            <person name="Li C.Y."/>
            <person name="Huang L."/>
            <person name="Wang Z.W."/>
            <person name="Zhao X."/>
            <person name="Zhong W.Y."/>
            <person name="Peng D.H."/>
            <person name="Ahmad S."/>
            <person name="Lan S."/>
            <person name="Zhang J.S."/>
            <person name="Tsai W.C."/>
            <person name="Van de Peer Y."/>
            <person name="Liu Z.J."/>
        </authorList>
    </citation>
    <scope>NUCLEOTIDE SEQUENCE</scope>
    <source>
        <strain evidence="2">SCP</strain>
    </source>
</reference>
<keyword evidence="3" id="KW-1185">Reference proteome</keyword>
<dbReference type="InterPro" id="IPR012438">
    <property type="entry name" value="DUF1639"/>
</dbReference>
<organism evidence="2 3">
    <name type="scientific">Acorus gramineus</name>
    <name type="common">Dwarf sweet flag</name>
    <dbReference type="NCBI Taxonomy" id="55184"/>
    <lineage>
        <taxon>Eukaryota</taxon>
        <taxon>Viridiplantae</taxon>
        <taxon>Streptophyta</taxon>
        <taxon>Embryophyta</taxon>
        <taxon>Tracheophyta</taxon>
        <taxon>Spermatophyta</taxon>
        <taxon>Magnoliopsida</taxon>
        <taxon>Liliopsida</taxon>
        <taxon>Acoraceae</taxon>
        <taxon>Acorus</taxon>
    </lineage>
</organism>
<feature type="compositionally biased region" description="Low complexity" evidence="1">
    <location>
        <begin position="128"/>
        <end position="142"/>
    </location>
</feature>
<reference evidence="2" key="2">
    <citation type="submission" date="2023-06" db="EMBL/GenBank/DDBJ databases">
        <authorList>
            <person name="Ma L."/>
            <person name="Liu K.-W."/>
            <person name="Li Z."/>
            <person name="Hsiao Y.-Y."/>
            <person name="Qi Y."/>
            <person name="Fu T."/>
            <person name="Tang G."/>
            <person name="Zhang D."/>
            <person name="Sun W.-H."/>
            <person name="Liu D.-K."/>
            <person name="Li Y."/>
            <person name="Chen G.-Z."/>
            <person name="Liu X.-D."/>
            <person name="Liao X.-Y."/>
            <person name="Jiang Y.-T."/>
            <person name="Yu X."/>
            <person name="Hao Y."/>
            <person name="Huang J."/>
            <person name="Zhao X.-W."/>
            <person name="Ke S."/>
            <person name="Chen Y.-Y."/>
            <person name="Wu W.-L."/>
            <person name="Hsu J.-L."/>
            <person name="Lin Y.-F."/>
            <person name="Huang M.-D."/>
            <person name="Li C.-Y."/>
            <person name="Huang L."/>
            <person name="Wang Z.-W."/>
            <person name="Zhao X."/>
            <person name="Zhong W.-Y."/>
            <person name="Peng D.-H."/>
            <person name="Ahmad S."/>
            <person name="Lan S."/>
            <person name="Zhang J.-S."/>
            <person name="Tsai W.-C."/>
            <person name="Van De Peer Y."/>
            <person name="Liu Z.-J."/>
        </authorList>
    </citation>
    <scope>NUCLEOTIDE SEQUENCE</scope>
    <source>
        <strain evidence="2">SCP</strain>
        <tissue evidence="2">Leaves</tissue>
    </source>
</reference>
<name>A0AAV9AZH7_ACOGR</name>
<dbReference type="Pfam" id="PF07797">
    <property type="entry name" value="DUF1639"/>
    <property type="match status" value="1"/>
</dbReference>
<evidence type="ECO:0008006" key="4">
    <source>
        <dbReference type="Google" id="ProtNLM"/>
    </source>
</evidence>
<dbReference type="Proteomes" id="UP001179952">
    <property type="component" value="Unassembled WGS sequence"/>
</dbReference>
<protein>
    <recommendedName>
        <fullName evidence="4">DUF1639 domain-containing protein</fullName>
    </recommendedName>
</protein>
<accession>A0AAV9AZH7</accession>
<proteinExistence type="predicted"/>